<gene>
    <name evidence="4" type="ORF">WJX73_005823</name>
</gene>
<evidence type="ECO:0000313" key="5">
    <source>
        <dbReference type="Proteomes" id="UP001465755"/>
    </source>
</evidence>
<comment type="similarity">
    <text evidence="1">Belongs to the complex I LYR family. LYRM9 subfamily.</text>
</comment>
<dbReference type="InterPro" id="IPR052151">
    <property type="entry name" value="Complex_I_LYR"/>
</dbReference>
<dbReference type="PANTHER" id="PTHR47061:SF1">
    <property type="entry name" value="LYR MOTIF-CONTAINING PROTEIN 9"/>
    <property type="match status" value="1"/>
</dbReference>
<evidence type="ECO:0000313" key="4">
    <source>
        <dbReference type="EMBL" id="KAK9810627.1"/>
    </source>
</evidence>
<dbReference type="EMBL" id="JALJOQ010000015">
    <property type="protein sequence ID" value="KAK9810627.1"/>
    <property type="molecule type" value="Genomic_DNA"/>
</dbReference>
<comment type="caution">
    <text evidence="4">The sequence shown here is derived from an EMBL/GenBank/DDBJ whole genome shotgun (WGS) entry which is preliminary data.</text>
</comment>
<dbReference type="CDD" id="cd20269">
    <property type="entry name" value="Complex1_LYR_LYRM9"/>
    <property type="match status" value="1"/>
</dbReference>
<protein>
    <recommendedName>
        <fullName evidence="2">LYR motif-containing protein 9</fullName>
    </recommendedName>
</protein>
<evidence type="ECO:0000256" key="1">
    <source>
        <dbReference type="ARBA" id="ARBA00025757"/>
    </source>
</evidence>
<evidence type="ECO:0000259" key="3">
    <source>
        <dbReference type="Pfam" id="PF05347"/>
    </source>
</evidence>
<dbReference type="Proteomes" id="UP001465755">
    <property type="component" value="Unassembled WGS sequence"/>
</dbReference>
<organism evidence="4 5">
    <name type="scientific">Symbiochloris irregularis</name>
    <dbReference type="NCBI Taxonomy" id="706552"/>
    <lineage>
        <taxon>Eukaryota</taxon>
        <taxon>Viridiplantae</taxon>
        <taxon>Chlorophyta</taxon>
        <taxon>core chlorophytes</taxon>
        <taxon>Trebouxiophyceae</taxon>
        <taxon>Trebouxiales</taxon>
        <taxon>Trebouxiaceae</taxon>
        <taxon>Symbiochloris</taxon>
    </lineage>
</organism>
<dbReference type="InterPro" id="IPR008011">
    <property type="entry name" value="Complex1_LYR_dom"/>
</dbReference>
<evidence type="ECO:0000256" key="2">
    <source>
        <dbReference type="ARBA" id="ARBA00026234"/>
    </source>
</evidence>
<keyword evidence="5" id="KW-1185">Reference proteome</keyword>
<name>A0AAW1PRN2_9CHLO</name>
<dbReference type="PANTHER" id="PTHR47061">
    <property type="entry name" value="LYR MOTIF-CONTAINING PROTEIN 9"/>
    <property type="match status" value="1"/>
</dbReference>
<proteinExistence type="inferred from homology"/>
<reference evidence="4 5" key="1">
    <citation type="journal article" date="2024" name="Nat. Commun.">
        <title>Phylogenomics reveals the evolutionary origins of lichenization in chlorophyte algae.</title>
        <authorList>
            <person name="Puginier C."/>
            <person name="Libourel C."/>
            <person name="Otte J."/>
            <person name="Skaloud P."/>
            <person name="Haon M."/>
            <person name="Grisel S."/>
            <person name="Petersen M."/>
            <person name="Berrin J.G."/>
            <person name="Delaux P.M."/>
            <person name="Dal Grande F."/>
            <person name="Keller J."/>
        </authorList>
    </citation>
    <scope>NUCLEOTIDE SEQUENCE [LARGE SCALE GENOMIC DNA]</scope>
    <source>
        <strain evidence="4 5">SAG 2036</strain>
    </source>
</reference>
<accession>A0AAW1PRN2</accession>
<dbReference type="Pfam" id="PF05347">
    <property type="entry name" value="Complex1_LYR"/>
    <property type="match status" value="1"/>
</dbReference>
<feature type="domain" description="Complex 1 LYR protein" evidence="3">
    <location>
        <begin position="5"/>
        <end position="60"/>
    </location>
</feature>
<dbReference type="InterPro" id="IPR045291">
    <property type="entry name" value="Complex1_LYR_LYRM9"/>
</dbReference>
<dbReference type="AlphaFoldDB" id="A0AAW1PRN2"/>
<sequence>MGSLQALRFYRECLRKTSQLPRKTQTYYRQLLRQNFIAHDDETETERIEQIITQGREAADWVMQKYAGEQKR</sequence>